<comment type="caution">
    <text evidence="2">The sequence shown here is derived from an EMBL/GenBank/DDBJ whole genome shotgun (WGS) entry which is preliminary data.</text>
</comment>
<sequence>MTGDPWGVDEAPLVPPDTVAALPPRLADLARLVASGEARELRARDESRTMPRMDELPEVAALVQAGWVPFDGSGYQLAVLAAWPAELRGWVEDRRPKVVVRVWLDGRREVVPAYGRGDPYEEMCETAAECGLPAPPRGRVWLLRSPWSGLGVNVVVRMIWLRLEHDDSGPAAVLAVAREILAMTADEVWQVVPPEMRAAAEAWSAAGRSGEDVAELVCRGLHPVHLERLRAAGPVDEALTDAQAAAWVGAVASSEVDTAAAVERVAQWRELGVPAPDGDCRPWPLSDIAPSEARTWIQAGFGVDELETWLGVDLADAEKWRSAGFEARVARDLLLADPQLTPVEARAFDAVGVTVEARTRWVATGFSAAEARAWTDLDVVPAEARVWRSVGIGPEGADAQLASGRDASPPLPSGVAVGWGAMGTGRDDVNYGVVDPPGTRGSAAATGWDGIPDHLPDHPRDDLPDDGPVG</sequence>
<evidence type="ECO:0000256" key="1">
    <source>
        <dbReference type="SAM" id="MobiDB-lite"/>
    </source>
</evidence>
<feature type="region of interest" description="Disordered" evidence="1">
    <location>
        <begin position="434"/>
        <end position="470"/>
    </location>
</feature>
<evidence type="ECO:0000313" key="2">
    <source>
        <dbReference type="EMBL" id="GAA5023544.1"/>
    </source>
</evidence>
<reference evidence="3" key="1">
    <citation type="journal article" date="2019" name="Int. J. Syst. Evol. Microbiol.">
        <title>The Global Catalogue of Microorganisms (GCM) 10K type strain sequencing project: providing services to taxonomists for standard genome sequencing and annotation.</title>
        <authorList>
            <consortium name="The Broad Institute Genomics Platform"/>
            <consortium name="The Broad Institute Genome Sequencing Center for Infectious Disease"/>
            <person name="Wu L."/>
            <person name="Ma J."/>
        </authorList>
    </citation>
    <scope>NUCLEOTIDE SEQUENCE [LARGE SCALE GENOMIC DNA]</scope>
    <source>
        <strain evidence="3">JCM 17687</strain>
    </source>
</reference>
<organism evidence="2 3">
    <name type="scientific">Terrabacter aeriphilus</name>
    <dbReference type="NCBI Taxonomy" id="515662"/>
    <lineage>
        <taxon>Bacteria</taxon>
        <taxon>Bacillati</taxon>
        <taxon>Actinomycetota</taxon>
        <taxon>Actinomycetes</taxon>
        <taxon>Micrococcales</taxon>
        <taxon>Intrasporangiaceae</taxon>
        <taxon>Terrabacter</taxon>
    </lineage>
</organism>
<feature type="compositionally biased region" description="Basic and acidic residues" evidence="1">
    <location>
        <begin position="451"/>
        <end position="462"/>
    </location>
</feature>
<evidence type="ECO:0000313" key="3">
    <source>
        <dbReference type="Proteomes" id="UP001500427"/>
    </source>
</evidence>
<dbReference type="Pfam" id="PF19381">
    <property type="entry name" value="DUF5956"/>
    <property type="match status" value="1"/>
</dbReference>
<proteinExistence type="predicted"/>
<keyword evidence="3" id="KW-1185">Reference proteome</keyword>
<dbReference type="EMBL" id="BAABIW010000010">
    <property type="protein sequence ID" value="GAA5023544.1"/>
    <property type="molecule type" value="Genomic_DNA"/>
</dbReference>
<dbReference type="Proteomes" id="UP001500427">
    <property type="component" value="Unassembled WGS sequence"/>
</dbReference>
<accession>A0ABP9J9D6</accession>
<protein>
    <submittedName>
        <fullName evidence="2">Uncharacterized protein</fullName>
    </submittedName>
</protein>
<gene>
    <name evidence="2" type="ORF">GCM10023258_14960</name>
</gene>
<name>A0ABP9J9D6_9MICO</name>
<dbReference type="InterPro" id="IPR046000">
    <property type="entry name" value="DUF5956"/>
</dbReference>